<dbReference type="GO" id="GO:0031418">
    <property type="term" value="F:L-ascorbic acid binding"/>
    <property type="evidence" value="ECO:0007669"/>
    <property type="project" value="InterPro"/>
</dbReference>
<keyword evidence="5" id="KW-0408">Iron</keyword>
<name>A0AA39CC33_9EURO</name>
<feature type="domain" description="Prolyl 4-hydroxylase alpha subunit" evidence="6">
    <location>
        <begin position="64"/>
        <end position="261"/>
    </location>
</feature>
<reference evidence="7" key="1">
    <citation type="submission" date="2022-10" db="EMBL/GenBank/DDBJ databases">
        <title>Culturing micro-colonial fungi from biological soil crusts in the Mojave desert and describing Neophaeococcomyces mojavensis, and introducing the new genera and species Taxawa tesnikishii.</title>
        <authorList>
            <person name="Kurbessoian T."/>
            <person name="Stajich J.E."/>
        </authorList>
    </citation>
    <scope>NUCLEOTIDE SEQUENCE</scope>
    <source>
        <strain evidence="7">TK_41</strain>
    </source>
</reference>
<keyword evidence="2" id="KW-0479">Metal-binding</keyword>
<dbReference type="AlphaFoldDB" id="A0AA39CC33"/>
<dbReference type="InterPro" id="IPR045054">
    <property type="entry name" value="P4HA-like"/>
</dbReference>
<sequence length="267" mass="29471">MGEGSLLRGGATLVCIIALIIGLKPLIAEYSLSTLGLPSGDGLPNITFCNDNHPYTTEILSLNPLMIYISGFLREGEAEYLVKLGNNSYDGELFVGEPLKDMKSPQSGQLPKSDPVVKCVGSRAMRFLGSLDHDDFETPWLAKYNPSQKVQPHWDPPVEAMVGDHGQNYNWLTSFFVYLEYSGTGGETYFPKVKALPSKAFAEDERFSSTDTDMGIAIRPIPKNAIFWVNLFPNGTRDDRTVHAGVTLEGGSKIGMNIWAKQYNWPV</sequence>
<evidence type="ECO:0000313" key="8">
    <source>
        <dbReference type="Proteomes" id="UP001172673"/>
    </source>
</evidence>
<dbReference type="EMBL" id="JAPDRK010000024">
    <property type="protein sequence ID" value="KAJ9602823.1"/>
    <property type="molecule type" value="Genomic_DNA"/>
</dbReference>
<protein>
    <recommendedName>
        <fullName evidence="6">Prolyl 4-hydroxylase alpha subunit domain-containing protein</fullName>
    </recommendedName>
</protein>
<evidence type="ECO:0000256" key="2">
    <source>
        <dbReference type="ARBA" id="ARBA00022723"/>
    </source>
</evidence>
<keyword evidence="8" id="KW-1185">Reference proteome</keyword>
<keyword evidence="4" id="KW-0560">Oxidoreductase</keyword>
<dbReference type="GO" id="GO:0005783">
    <property type="term" value="C:endoplasmic reticulum"/>
    <property type="evidence" value="ECO:0007669"/>
    <property type="project" value="TreeGrafter"/>
</dbReference>
<proteinExistence type="predicted"/>
<dbReference type="Gene3D" id="2.60.120.620">
    <property type="entry name" value="q2cbj1_9rhob like domain"/>
    <property type="match status" value="1"/>
</dbReference>
<evidence type="ECO:0000256" key="3">
    <source>
        <dbReference type="ARBA" id="ARBA00022964"/>
    </source>
</evidence>
<gene>
    <name evidence="7" type="ORF">H2200_012603</name>
</gene>
<evidence type="ECO:0000256" key="4">
    <source>
        <dbReference type="ARBA" id="ARBA00023002"/>
    </source>
</evidence>
<evidence type="ECO:0000256" key="5">
    <source>
        <dbReference type="ARBA" id="ARBA00023004"/>
    </source>
</evidence>
<dbReference type="GO" id="GO:0005506">
    <property type="term" value="F:iron ion binding"/>
    <property type="evidence" value="ECO:0007669"/>
    <property type="project" value="InterPro"/>
</dbReference>
<evidence type="ECO:0000313" key="7">
    <source>
        <dbReference type="EMBL" id="KAJ9602823.1"/>
    </source>
</evidence>
<organism evidence="7 8">
    <name type="scientific">Cladophialophora chaetospira</name>
    <dbReference type="NCBI Taxonomy" id="386627"/>
    <lineage>
        <taxon>Eukaryota</taxon>
        <taxon>Fungi</taxon>
        <taxon>Dikarya</taxon>
        <taxon>Ascomycota</taxon>
        <taxon>Pezizomycotina</taxon>
        <taxon>Eurotiomycetes</taxon>
        <taxon>Chaetothyriomycetidae</taxon>
        <taxon>Chaetothyriales</taxon>
        <taxon>Herpotrichiellaceae</taxon>
        <taxon>Cladophialophora</taxon>
    </lineage>
</organism>
<evidence type="ECO:0000256" key="1">
    <source>
        <dbReference type="ARBA" id="ARBA00001961"/>
    </source>
</evidence>
<comment type="cofactor">
    <cofactor evidence="1">
        <name>L-ascorbate</name>
        <dbReference type="ChEBI" id="CHEBI:38290"/>
    </cofactor>
</comment>
<dbReference type="GO" id="GO:0004656">
    <property type="term" value="F:procollagen-proline 4-dioxygenase activity"/>
    <property type="evidence" value="ECO:0007669"/>
    <property type="project" value="TreeGrafter"/>
</dbReference>
<dbReference type="InterPro" id="IPR006620">
    <property type="entry name" value="Pro_4_hyd_alph"/>
</dbReference>
<evidence type="ECO:0000259" key="6">
    <source>
        <dbReference type="SMART" id="SM00702"/>
    </source>
</evidence>
<accession>A0AA39CC33</accession>
<keyword evidence="3" id="KW-0223">Dioxygenase</keyword>
<dbReference type="Proteomes" id="UP001172673">
    <property type="component" value="Unassembled WGS sequence"/>
</dbReference>
<comment type="caution">
    <text evidence="7">The sequence shown here is derived from an EMBL/GenBank/DDBJ whole genome shotgun (WGS) entry which is preliminary data.</text>
</comment>
<dbReference type="PANTHER" id="PTHR10869">
    <property type="entry name" value="PROLYL 4-HYDROXYLASE ALPHA SUBUNIT"/>
    <property type="match status" value="1"/>
</dbReference>
<dbReference type="SMART" id="SM00702">
    <property type="entry name" value="P4Hc"/>
    <property type="match status" value="1"/>
</dbReference>
<dbReference type="PANTHER" id="PTHR10869:SF246">
    <property type="entry name" value="TRANSMEMBRANE PROLYL 4-HYDROXYLASE"/>
    <property type="match status" value="1"/>
</dbReference>